<dbReference type="InterPro" id="IPR050630">
    <property type="entry name" value="WD_repeat_EMAP"/>
</dbReference>
<evidence type="ECO:0000256" key="1">
    <source>
        <dbReference type="ARBA" id="ARBA00022574"/>
    </source>
</evidence>
<sequence>MAEAQEWQHPFVNVFKLCGVEQQDQQKRDAEISGKVAARMDDAIHKRVLRITGAIPAVNYLKLPKSRGFALHGRFCYLQVRFEQPSALFSIHLEAVTADGNTCRISIGNIFKAENVKKKAGCIQFTMKDPPSCWMLLSVDLAAAVAVAAAAGSSSSSSSSGSTQASPYSHLKGMQLCSTLTVRSAFTSDIRFGLQTLPREMVLCHSLEPSQLAQLWLPAEPVGVPEPPLNKPIRPKLPRTPLLQPEPFMSIHRVNGFTGEYARSVLYCAETDELVYPAGAVVVAMAAGNSSSSSSSSSSSQEAAGAVAAHAAAAVSAAGNSGCSVAVQQQLQEGSMKRPQGSQRFFVGHSAFVCCLALGGQGQLLATGQEGKAALIRVWDFRPGQQQQPAETWSTEDDTAMSSNGTCLAVLCAHASRLAALDVSADGRALVAAGCDSQGRQVIALWDISGIRQGGRAQLLVSHESHHNVRVLRFCPFEPDTFLSAGRDSVRTYRLKVGSLRALSVRLEPPVNKKGQVVGTATAAVASGPKIFTDLGCEAGSAALQLPTQHVFAATASGAVFQIDYARRCVVAVYQLHVGAINALAIGEGFAATASDDASLRLWPLDFSAYLLEAQHEAPVTSVALTAGGLGLAAGCEDGLLGLLGVASRRYAALMRSHCGPVACVVPHHERPEYCTASADGSVRIWDITSHQQLYEFGGGSSSRTCGAPTAAAYNPRAYQLAVGYSSGLLRLFDVATTTLLLEQQQHKGAVTQLLFAPDGSRLLSCGADGKLVACDASTQCAAAAAEAGAGGATISVFAASSLEAVLCIETTAQGFTRLEFSADSQDLWASTVEASVQDDSSSGGPSCSALRFCANSGSLLQVLPNPHGAAAVTAFALGPCGVLLATGGADHLVKLWAVSSRQELAAAAQAAQQGRQEQPQQQAAGPVSVLPAYQSFTGHSGAVTGAAFLGNQLLTVGQDGNVAVWNMHSSSSSSNTGGRHGHRMQHPDLNVTMRSWLERPTAAAGSNSSTAGFATAGVQQASLPSHGSATPAVAAGGVMLPELHAAHSDPEVLPSPLFSASGPYQQHLSLRGPSSSTAAGGPAVPAPVRCSWLLGLNTSAHGSLLWLRQRGLVAHPAGTVLVLTDLASHSQRHLQHHSLPISAAAASSDGCLLATAPAGPEPASGCAEVCVWDAAAGTLRHVLRQHACGVGLLAFSPDSCWLVSVSAGASGGLLVLWDLQAGEAAAVGKTQKAVCSIAWMPWQLLPTFLTCGGYGLLLWSLAPSFLEQRQLTVPDAAGAAFTAMCSAASSGCLPHSSMAGQPLDPAQQEAQQEEEAGTAFAADECGTVWQLAVGGGSLLGCVAVARLPPGEVATQLQWSQPSAALAVATSSGRLLRYSQTSSSSSSSTPCQCDGAAGTGLVASMCDEGWLALWRMGGQKQALPLADFRSEHAVTAVAFLPGHSSCVVGYADGRLALLDLAPAAAAADAAVSEQPGSSQHSAGSLGAVRWSVARHASPVVSLALNPCQPLVMAASRDGLISVTNLESSRLVACCQDLTGTITPLHMLAVNTSAAPAAAAHGNSSAGAAASNMAAAAWLDRVLVFSAPWQASSAAVQSSYQCPEVPASLTSSRSSVAFIPGSTKLLLFSSPCLQAAALLLDATNGQPLRELQLPGCPSSSAVSPCGQLLAFGLHDGRVLLVDAAGDASSELGACAGRVPVAAVTFAAGGKRLLAAARSIVTVWDA</sequence>
<dbReference type="Proteomes" id="UP001244341">
    <property type="component" value="Chromosome 8b"/>
</dbReference>
<dbReference type="SUPFAM" id="SSF50998">
    <property type="entry name" value="Quinoprotein alcohol dehydrogenase-like"/>
    <property type="match status" value="3"/>
</dbReference>
<evidence type="ECO:0000259" key="4">
    <source>
        <dbReference type="Pfam" id="PF05018"/>
    </source>
</evidence>
<feature type="repeat" description="WD" evidence="3">
    <location>
        <begin position="937"/>
        <end position="976"/>
    </location>
</feature>
<keyword evidence="1 3" id="KW-0853">WD repeat</keyword>
<evidence type="ECO:0000256" key="2">
    <source>
        <dbReference type="ARBA" id="ARBA00022737"/>
    </source>
</evidence>
<dbReference type="PANTHER" id="PTHR13720:SF24">
    <property type="entry name" value="WD REPEAT-CONTAINING PROTEIN 90"/>
    <property type="match status" value="1"/>
</dbReference>
<keyword evidence="2" id="KW-0677">Repeat</keyword>
<dbReference type="SMART" id="SM00320">
    <property type="entry name" value="WD40"/>
    <property type="match status" value="15"/>
</dbReference>
<dbReference type="InterPro" id="IPR011047">
    <property type="entry name" value="Quinoprotein_ADH-like_sf"/>
</dbReference>
<accession>A0ABY8U8S2</accession>
<evidence type="ECO:0000313" key="6">
    <source>
        <dbReference type="EMBL" id="WIA16802.1"/>
    </source>
</evidence>
<dbReference type="PANTHER" id="PTHR13720">
    <property type="entry name" value="WD-40 REPEAT PROTEIN"/>
    <property type="match status" value="1"/>
</dbReference>
<feature type="repeat" description="WD" evidence="3">
    <location>
        <begin position="873"/>
        <end position="907"/>
    </location>
</feature>
<evidence type="ECO:0000313" key="7">
    <source>
        <dbReference type="Proteomes" id="UP001244341"/>
    </source>
</evidence>
<feature type="domain" description="CFA20" evidence="4">
    <location>
        <begin position="4"/>
        <end position="203"/>
    </location>
</feature>
<dbReference type="Gene3D" id="2.130.10.10">
    <property type="entry name" value="YVTN repeat-like/Quinoprotein amine dehydrogenase"/>
    <property type="match status" value="6"/>
</dbReference>
<evidence type="ECO:0008006" key="8">
    <source>
        <dbReference type="Google" id="ProtNLM"/>
    </source>
</evidence>
<evidence type="ECO:0000256" key="3">
    <source>
        <dbReference type="PROSITE-ProRule" id="PRU00221"/>
    </source>
</evidence>
<dbReference type="PROSITE" id="PS00678">
    <property type="entry name" value="WD_REPEATS_1"/>
    <property type="match status" value="1"/>
</dbReference>
<organism evidence="6 7">
    <name type="scientific">Tetradesmus obliquus</name>
    <name type="common">Green alga</name>
    <name type="synonym">Acutodesmus obliquus</name>
    <dbReference type="NCBI Taxonomy" id="3088"/>
    <lineage>
        <taxon>Eukaryota</taxon>
        <taxon>Viridiplantae</taxon>
        <taxon>Chlorophyta</taxon>
        <taxon>core chlorophytes</taxon>
        <taxon>Chlorophyceae</taxon>
        <taxon>CS clade</taxon>
        <taxon>Sphaeropleales</taxon>
        <taxon>Scenedesmaceae</taxon>
        <taxon>Tetradesmus</taxon>
    </lineage>
</organism>
<dbReference type="InterPro" id="IPR055440">
    <property type="entry name" value="Beta-prop_WDR90_4th"/>
</dbReference>
<feature type="repeat" description="WD" evidence="3">
    <location>
        <begin position="655"/>
        <end position="696"/>
    </location>
</feature>
<dbReference type="Pfam" id="PF00400">
    <property type="entry name" value="WD40"/>
    <property type="match status" value="4"/>
</dbReference>
<protein>
    <recommendedName>
        <fullName evidence="8">CFA20 domain-containing protein</fullName>
    </recommendedName>
</protein>
<dbReference type="InterPro" id="IPR001680">
    <property type="entry name" value="WD40_rpt"/>
</dbReference>
<feature type="domain" description="WDR90 4th beta-propeller" evidence="5">
    <location>
        <begin position="669"/>
        <end position="776"/>
    </location>
</feature>
<dbReference type="PROSITE" id="PS50082">
    <property type="entry name" value="WD_REPEATS_2"/>
    <property type="match status" value="3"/>
</dbReference>
<dbReference type="EMBL" id="CP126215">
    <property type="protein sequence ID" value="WIA16802.1"/>
    <property type="molecule type" value="Genomic_DNA"/>
</dbReference>
<dbReference type="Pfam" id="PF23342">
    <property type="entry name" value="WDR90_beta-prop_4th"/>
    <property type="match status" value="1"/>
</dbReference>
<reference evidence="6 7" key="1">
    <citation type="submission" date="2023-05" db="EMBL/GenBank/DDBJ databases">
        <title>A 100% complete, gapless, phased diploid assembly of the Scenedesmus obliquus UTEX 3031 genome.</title>
        <authorList>
            <person name="Biondi T.C."/>
            <person name="Hanschen E.R."/>
            <person name="Kwon T."/>
            <person name="Eng W."/>
            <person name="Kruse C.P.S."/>
            <person name="Koehler S.I."/>
            <person name="Kunde Y."/>
            <person name="Gleasner C.D."/>
            <person name="You Mak K.T."/>
            <person name="Polle J."/>
            <person name="Hovde B.T."/>
            <person name="Starkenburg S.R."/>
        </authorList>
    </citation>
    <scope>NUCLEOTIDE SEQUENCE [LARGE SCALE GENOMIC DNA]</scope>
    <source>
        <strain evidence="6 7">DOE0152z</strain>
    </source>
</reference>
<dbReference type="InterPro" id="IPR015943">
    <property type="entry name" value="WD40/YVTN_repeat-like_dom_sf"/>
</dbReference>
<evidence type="ECO:0000259" key="5">
    <source>
        <dbReference type="Pfam" id="PF23342"/>
    </source>
</evidence>
<dbReference type="InterPro" id="IPR019775">
    <property type="entry name" value="WD40_repeat_CS"/>
</dbReference>
<proteinExistence type="predicted"/>
<name>A0ABY8U8S2_TETOB</name>
<dbReference type="InterPro" id="IPR007714">
    <property type="entry name" value="CFA20_dom"/>
</dbReference>
<dbReference type="Pfam" id="PF05018">
    <property type="entry name" value="CFA20_dom"/>
    <property type="match status" value="1"/>
</dbReference>
<dbReference type="PROSITE" id="PS50294">
    <property type="entry name" value="WD_REPEATS_REGION"/>
    <property type="match status" value="2"/>
</dbReference>
<gene>
    <name evidence="6" type="ORF">OEZ85_013742</name>
</gene>
<keyword evidence="7" id="KW-1185">Reference proteome</keyword>